<evidence type="ECO:0000313" key="1">
    <source>
        <dbReference type="EMBL" id="KAF4456611.1"/>
    </source>
</evidence>
<name>A0A8H4KUW9_9HYPO</name>
<accession>A0A8H4KUW9</accession>
<sequence>MAESEPQKRVVDSDKVWTTLITNLSYLPGLLTLDHSLRAVNSRYPLVALYTDSFPQEGHDALRARGIPAQRIPYLLPTKGRDFSNDPRFYDCWSKLTPFSLTEYARVVQLDSDMLVLRNMDELMDIELDAPSLAETGDKTTSKRVFAAGHACVCNPLKKPHYPKDWIPSHCAFTSQHSTPDIAQTVAADPSVGPLGFMNGGLQVVNPSKTIYAQILAHMEEDAASMDFADQSLLSDLYRERWVALPYTYNALKTMRWKGVHDDIWRDESVKNIHYILSPKPWDEIDEKGEWTGTDESHKWWADANQARKALEKEKGIPDDGF</sequence>
<dbReference type="InterPro" id="IPR029044">
    <property type="entry name" value="Nucleotide-diphossugar_trans"/>
</dbReference>
<dbReference type="EMBL" id="JAADYS010002657">
    <property type="protein sequence ID" value="KAF4456611.1"/>
    <property type="molecule type" value="Genomic_DNA"/>
</dbReference>
<dbReference type="PANTHER" id="PTHR11183">
    <property type="entry name" value="GLYCOGENIN SUBFAMILY MEMBER"/>
    <property type="match status" value="1"/>
</dbReference>
<dbReference type="FunFam" id="3.90.550.10:FF:000171">
    <property type="entry name" value="Glycosyl transferase family protein"/>
    <property type="match status" value="1"/>
</dbReference>
<proteinExistence type="predicted"/>
<dbReference type="OrthoDB" id="2014201at2759"/>
<dbReference type="CDD" id="cd02537">
    <property type="entry name" value="GT8_Glycogenin"/>
    <property type="match status" value="1"/>
</dbReference>
<keyword evidence="2" id="KW-1185">Reference proteome</keyword>
<dbReference type="Proteomes" id="UP000554235">
    <property type="component" value="Unassembled WGS sequence"/>
</dbReference>
<dbReference type="InterPro" id="IPR050587">
    <property type="entry name" value="GNT1/Glycosyltrans_8"/>
</dbReference>
<dbReference type="AlphaFoldDB" id="A0A8H4KUW9"/>
<dbReference type="Gene3D" id="3.90.550.10">
    <property type="entry name" value="Spore Coat Polysaccharide Biosynthesis Protein SpsA, Chain A"/>
    <property type="match status" value="1"/>
</dbReference>
<protein>
    <submittedName>
        <fullName evidence="1">Galactinol synthase</fullName>
    </submittedName>
</protein>
<dbReference type="SUPFAM" id="SSF53448">
    <property type="entry name" value="Nucleotide-diphospho-sugar transferases"/>
    <property type="match status" value="1"/>
</dbReference>
<organism evidence="1 2">
    <name type="scientific">Fusarium albosuccineum</name>
    <dbReference type="NCBI Taxonomy" id="1237068"/>
    <lineage>
        <taxon>Eukaryota</taxon>
        <taxon>Fungi</taxon>
        <taxon>Dikarya</taxon>
        <taxon>Ascomycota</taxon>
        <taxon>Pezizomycotina</taxon>
        <taxon>Sordariomycetes</taxon>
        <taxon>Hypocreomycetidae</taxon>
        <taxon>Hypocreales</taxon>
        <taxon>Nectriaceae</taxon>
        <taxon>Fusarium</taxon>
        <taxon>Fusarium decemcellulare species complex</taxon>
    </lineage>
</organism>
<dbReference type="InterPro" id="IPR002495">
    <property type="entry name" value="Glyco_trans_8"/>
</dbReference>
<comment type="caution">
    <text evidence="1">The sequence shown here is derived from an EMBL/GenBank/DDBJ whole genome shotgun (WGS) entry which is preliminary data.</text>
</comment>
<dbReference type="GO" id="GO:0016757">
    <property type="term" value="F:glycosyltransferase activity"/>
    <property type="evidence" value="ECO:0007669"/>
    <property type="project" value="InterPro"/>
</dbReference>
<reference evidence="1 2" key="1">
    <citation type="submission" date="2020-01" db="EMBL/GenBank/DDBJ databases">
        <title>Identification and distribution of gene clusters putatively required for synthesis of sphingolipid metabolism inhibitors in phylogenetically diverse species of the filamentous fungus Fusarium.</title>
        <authorList>
            <person name="Kim H.-S."/>
            <person name="Busman M."/>
            <person name="Brown D.W."/>
            <person name="Divon H."/>
            <person name="Uhlig S."/>
            <person name="Proctor R.H."/>
        </authorList>
    </citation>
    <scope>NUCLEOTIDE SEQUENCE [LARGE SCALE GENOMIC DNA]</scope>
    <source>
        <strain evidence="1 2">NRRL 20459</strain>
    </source>
</reference>
<evidence type="ECO:0000313" key="2">
    <source>
        <dbReference type="Proteomes" id="UP000554235"/>
    </source>
</evidence>
<gene>
    <name evidence="1" type="ORF">FALBO_15369</name>
</gene>
<dbReference type="Pfam" id="PF01501">
    <property type="entry name" value="Glyco_transf_8"/>
    <property type="match status" value="1"/>
</dbReference>